<proteinExistence type="predicted"/>
<keyword evidence="2" id="KW-1185">Reference proteome</keyword>
<gene>
    <name evidence="1" type="ORF">BDR25DRAFT_302980</name>
</gene>
<name>A0ACB6QZB4_9PLEO</name>
<reference evidence="1" key="1">
    <citation type="journal article" date="2020" name="Stud. Mycol.">
        <title>101 Dothideomycetes genomes: a test case for predicting lifestyles and emergence of pathogens.</title>
        <authorList>
            <person name="Haridas S."/>
            <person name="Albert R."/>
            <person name="Binder M."/>
            <person name="Bloem J."/>
            <person name="Labutti K."/>
            <person name="Salamov A."/>
            <person name="Andreopoulos B."/>
            <person name="Baker S."/>
            <person name="Barry K."/>
            <person name="Bills G."/>
            <person name="Bluhm B."/>
            <person name="Cannon C."/>
            <person name="Castanera R."/>
            <person name="Culley D."/>
            <person name="Daum C."/>
            <person name="Ezra D."/>
            <person name="Gonzalez J."/>
            <person name="Henrissat B."/>
            <person name="Kuo A."/>
            <person name="Liang C."/>
            <person name="Lipzen A."/>
            <person name="Lutzoni F."/>
            <person name="Magnuson J."/>
            <person name="Mondo S."/>
            <person name="Nolan M."/>
            <person name="Ohm R."/>
            <person name="Pangilinan J."/>
            <person name="Park H.-J."/>
            <person name="Ramirez L."/>
            <person name="Alfaro M."/>
            <person name="Sun H."/>
            <person name="Tritt A."/>
            <person name="Yoshinaga Y."/>
            <person name="Zwiers L.-H."/>
            <person name="Turgeon B."/>
            <person name="Goodwin S."/>
            <person name="Spatafora J."/>
            <person name="Crous P."/>
            <person name="Grigoriev I."/>
        </authorList>
    </citation>
    <scope>NUCLEOTIDE SEQUENCE</scope>
    <source>
        <strain evidence="1">ATCC 200398</strain>
    </source>
</reference>
<sequence length="125" mass="12827">MGNLCGKQSKEDNFAGPGRTLGSAPPPKAKASIPSRVAKTDGATSSAGNSTGPGRIVGREQTGDGARSAAAAAAEARASKTTGGDLAKKLEAQKKQTQSQTLQEAARENRLQREADAATETRNYN</sequence>
<accession>A0ACB6QZB4</accession>
<organism evidence="1 2">
    <name type="scientific">Lindgomyces ingoldianus</name>
    <dbReference type="NCBI Taxonomy" id="673940"/>
    <lineage>
        <taxon>Eukaryota</taxon>
        <taxon>Fungi</taxon>
        <taxon>Dikarya</taxon>
        <taxon>Ascomycota</taxon>
        <taxon>Pezizomycotina</taxon>
        <taxon>Dothideomycetes</taxon>
        <taxon>Pleosporomycetidae</taxon>
        <taxon>Pleosporales</taxon>
        <taxon>Lindgomycetaceae</taxon>
        <taxon>Lindgomyces</taxon>
    </lineage>
</organism>
<dbReference type="Proteomes" id="UP000799755">
    <property type="component" value="Unassembled WGS sequence"/>
</dbReference>
<evidence type="ECO:0000313" key="2">
    <source>
        <dbReference type="Proteomes" id="UP000799755"/>
    </source>
</evidence>
<protein>
    <submittedName>
        <fullName evidence="1">Uncharacterized protein</fullName>
    </submittedName>
</protein>
<dbReference type="EMBL" id="MU003503">
    <property type="protein sequence ID" value="KAF2472241.1"/>
    <property type="molecule type" value="Genomic_DNA"/>
</dbReference>
<comment type="caution">
    <text evidence="1">The sequence shown here is derived from an EMBL/GenBank/DDBJ whole genome shotgun (WGS) entry which is preliminary data.</text>
</comment>
<evidence type="ECO:0000313" key="1">
    <source>
        <dbReference type="EMBL" id="KAF2472241.1"/>
    </source>
</evidence>